<keyword evidence="4" id="KW-1185">Reference proteome</keyword>
<dbReference type="OrthoDB" id="16820at2759"/>
<sequence>MLRFGRFLQSDARPRFRVLGLQQVAIGGLDKAELKGLWEGLLGVPCMGRFRSERENVDEEILRLGHGPLAVELDLMQPIDAAKAPKVHSPPLNHIGLWVDPLREAVAALEAQGVRFAPGGVRAGAAGHDVAFIHPKGSDSQPRSGCGVLIELVQAPAEVVAAYERSRTAAGAPADDT</sequence>
<dbReference type="InterPro" id="IPR051785">
    <property type="entry name" value="MMCE/EMCE_epimerase"/>
</dbReference>
<dbReference type="AlphaFoldDB" id="A0A8J5XHM0"/>
<reference evidence="3" key="1">
    <citation type="submission" date="2021-05" db="EMBL/GenBank/DDBJ databases">
        <title>The genome of the haptophyte Pavlova lutheri (Diacronema luteri, Pavlovales) - a model for lipid biosynthesis in eukaryotic algae.</title>
        <authorList>
            <person name="Hulatt C.J."/>
            <person name="Posewitz M.C."/>
        </authorList>
    </citation>
    <scope>NUCLEOTIDE SEQUENCE</scope>
    <source>
        <strain evidence="3">NIVA-4/92</strain>
    </source>
</reference>
<dbReference type="Pfam" id="PF13669">
    <property type="entry name" value="Glyoxalase_4"/>
    <property type="match status" value="1"/>
</dbReference>
<gene>
    <name evidence="3" type="ORF">KFE25_002351</name>
</gene>
<dbReference type="PANTHER" id="PTHR43048">
    <property type="entry name" value="METHYLMALONYL-COA EPIMERASE"/>
    <property type="match status" value="1"/>
</dbReference>
<dbReference type="SUPFAM" id="SSF54593">
    <property type="entry name" value="Glyoxalase/Bleomycin resistance protein/Dihydroxybiphenyl dioxygenase"/>
    <property type="match status" value="1"/>
</dbReference>
<feature type="domain" description="VOC" evidence="2">
    <location>
        <begin position="20"/>
        <end position="155"/>
    </location>
</feature>
<proteinExistence type="predicted"/>
<dbReference type="GO" id="GO:0004493">
    <property type="term" value="F:methylmalonyl-CoA epimerase activity"/>
    <property type="evidence" value="ECO:0007669"/>
    <property type="project" value="TreeGrafter"/>
</dbReference>
<evidence type="ECO:0000256" key="1">
    <source>
        <dbReference type="ARBA" id="ARBA00022723"/>
    </source>
</evidence>
<name>A0A8J5XHM0_DIALT</name>
<dbReference type="GO" id="GO:0005739">
    <property type="term" value="C:mitochondrion"/>
    <property type="evidence" value="ECO:0007669"/>
    <property type="project" value="TreeGrafter"/>
</dbReference>
<comment type="caution">
    <text evidence="3">The sequence shown here is derived from an EMBL/GenBank/DDBJ whole genome shotgun (WGS) entry which is preliminary data.</text>
</comment>
<evidence type="ECO:0000313" key="3">
    <source>
        <dbReference type="EMBL" id="KAG8461162.1"/>
    </source>
</evidence>
<dbReference type="Gene3D" id="3.10.180.10">
    <property type="entry name" value="2,3-Dihydroxybiphenyl 1,2-Dioxygenase, domain 1"/>
    <property type="match status" value="1"/>
</dbReference>
<accession>A0A8J5XHM0</accession>
<dbReference type="GO" id="GO:0046872">
    <property type="term" value="F:metal ion binding"/>
    <property type="evidence" value="ECO:0007669"/>
    <property type="project" value="UniProtKB-KW"/>
</dbReference>
<dbReference type="PROSITE" id="PS51819">
    <property type="entry name" value="VOC"/>
    <property type="match status" value="1"/>
</dbReference>
<evidence type="ECO:0000259" key="2">
    <source>
        <dbReference type="PROSITE" id="PS51819"/>
    </source>
</evidence>
<dbReference type="Proteomes" id="UP000751190">
    <property type="component" value="Unassembled WGS sequence"/>
</dbReference>
<keyword evidence="1" id="KW-0479">Metal-binding</keyword>
<organism evidence="3 4">
    <name type="scientific">Diacronema lutheri</name>
    <name type="common">Unicellular marine alga</name>
    <name type="synonym">Monochrysis lutheri</name>
    <dbReference type="NCBI Taxonomy" id="2081491"/>
    <lineage>
        <taxon>Eukaryota</taxon>
        <taxon>Haptista</taxon>
        <taxon>Haptophyta</taxon>
        <taxon>Pavlovophyceae</taxon>
        <taxon>Pavlovales</taxon>
        <taxon>Pavlovaceae</taxon>
        <taxon>Diacronema</taxon>
    </lineage>
</organism>
<protein>
    <recommendedName>
        <fullName evidence="2">VOC domain-containing protein</fullName>
    </recommendedName>
</protein>
<dbReference type="GO" id="GO:0046491">
    <property type="term" value="P:L-methylmalonyl-CoA metabolic process"/>
    <property type="evidence" value="ECO:0007669"/>
    <property type="project" value="TreeGrafter"/>
</dbReference>
<dbReference type="OMA" id="LWVDMLG"/>
<evidence type="ECO:0000313" key="4">
    <source>
        <dbReference type="Proteomes" id="UP000751190"/>
    </source>
</evidence>
<dbReference type="InterPro" id="IPR037523">
    <property type="entry name" value="VOC_core"/>
</dbReference>
<dbReference type="EMBL" id="JAGTXO010000027">
    <property type="protein sequence ID" value="KAG8461162.1"/>
    <property type="molecule type" value="Genomic_DNA"/>
</dbReference>
<dbReference type="InterPro" id="IPR029068">
    <property type="entry name" value="Glyas_Bleomycin-R_OHBP_Dase"/>
</dbReference>
<dbReference type="PANTHER" id="PTHR43048:SF3">
    <property type="entry name" value="METHYLMALONYL-COA EPIMERASE, MITOCHONDRIAL"/>
    <property type="match status" value="1"/>
</dbReference>